<proteinExistence type="predicted"/>
<dbReference type="InterPro" id="IPR050555">
    <property type="entry name" value="Bact_Solute-Bind_Prot2"/>
</dbReference>
<keyword evidence="6" id="KW-1185">Reference proteome</keyword>
<evidence type="ECO:0000256" key="2">
    <source>
        <dbReference type="ARBA" id="ARBA00022729"/>
    </source>
</evidence>
<dbReference type="RefSeq" id="WP_062713529.1">
    <property type="nucleotide sequence ID" value="NZ_LLZG01000398.1"/>
</dbReference>
<feature type="signal peptide" evidence="3">
    <location>
        <begin position="1"/>
        <end position="22"/>
    </location>
</feature>
<dbReference type="PANTHER" id="PTHR30036">
    <property type="entry name" value="D-XYLOSE-BINDING PERIPLASMIC PROTEIN"/>
    <property type="match status" value="1"/>
</dbReference>
<gene>
    <name evidence="5" type="ORF">ADL12_42475</name>
</gene>
<dbReference type="EMBL" id="LLZG01000398">
    <property type="protein sequence ID" value="KUL22311.1"/>
    <property type="molecule type" value="Genomic_DNA"/>
</dbReference>
<reference evidence="6" key="1">
    <citation type="submission" date="2015-10" db="EMBL/GenBank/DDBJ databases">
        <authorList>
            <person name="Ju K.-S."/>
            <person name="Doroghazi J.R."/>
            <person name="Metcalf W.W."/>
        </authorList>
    </citation>
    <scope>NUCLEOTIDE SEQUENCE [LARGE SCALE GENOMIC DNA]</scope>
    <source>
        <strain evidence="6">NRRL 3151</strain>
    </source>
</reference>
<protein>
    <submittedName>
        <fullName evidence="5">ABC transporter substrate-binding protein</fullName>
    </submittedName>
</protein>
<evidence type="ECO:0000313" key="5">
    <source>
        <dbReference type="EMBL" id="KUL22311.1"/>
    </source>
</evidence>
<name>A0A101J8X4_9ACTN</name>
<dbReference type="PANTHER" id="PTHR30036:SF1">
    <property type="entry name" value="D-XYLOSE-BINDING PERIPLASMIC PROTEIN"/>
    <property type="match status" value="1"/>
</dbReference>
<evidence type="ECO:0000256" key="3">
    <source>
        <dbReference type="SAM" id="SignalP"/>
    </source>
</evidence>
<dbReference type="PROSITE" id="PS51257">
    <property type="entry name" value="PROKAR_LIPOPROTEIN"/>
    <property type="match status" value="1"/>
</dbReference>
<evidence type="ECO:0000313" key="6">
    <source>
        <dbReference type="Proteomes" id="UP000053923"/>
    </source>
</evidence>
<dbReference type="Proteomes" id="UP000053923">
    <property type="component" value="Unassembled WGS sequence"/>
</dbReference>
<accession>A0A101J8X4</accession>
<feature type="chain" id="PRO_5007097504" evidence="3">
    <location>
        <begin position="23"/>
        <end position="365"/>
    </location>
</feature>
<dbReference type="InterPro" id="IPR025997">
    <property type="entry name" value="SBP_2_dom"/>
</dbReference>
<dbReference type="GO" id="GO:0030246">
    <property type="term" value="F:carbohydrate binding"/>
    <property type="evidence" value="ECO:0007669"/>
    <property type="project" value="TreeGrafter"/>
</dbReference>
<evidence type="ECO:0000256" key="1">
    <source>
        <dbReference type="ARBA" id="ARBA00004196"/>
    </source>
</evidence>
<comment type="subcellular location">
    <subcellularLocation>
        <location evidence="1">Cell envelope</location>
    </subcellularLocation>
</comment>
<sequence length="365" mass="37990">MKTCLRDAAVAVAAVSAAVALAACGDADGGSGGGADGLKIGLLLPSSQTSRYEEWDRPLIERRIKELCGACTVLYANAQLDVDRQLQQMNSVISRGADVLILDPVNATSLRSLVNMADQAGVPVVAYDRLAEGRISGYVSFDNEQVGRLQGQDLLKAMGKKADGGQIVMLNGAPTDPNAADFKRGALSVLKGKVKIGKSYDAPGWRPAEAHRSMSDAIAALGADNIDGVYAAGDNLATGAISALKAAKIKPLPPVTGQNADLAAVQRIVVGDQYMSVYKPFRPETDAAAAMAVALGRGEEGMLADIATTTVGNDTTKDVPAVLLTPISLTVDNIEETVVKDGLYTIDQICTPEFRSACDRAGLTG</sequence>
<dbReference type="OrthoDB" id="9773673at2"/>
<dbReference type="AlphaFoldDB" id="A0A101J8X4"/>
<dbReference type="Pfam" id="PF13407">
    <property type="entry name" value="Peripla_BP_4"/>
    <property type="match status" value="1"/>
</dbReference>
<feature type="domain" description="Periplasmic binding protein" evidence="4">
    <location>
        <begin position="40"/>
        <end position="300"/>
    </location>
</feature>
<dbReference type="InterPro" id="IPR028082">
    <property type="entry name" value="Peripla_BP_I"/>
</dbReference>
<dbReference type="Gene3D" id="3.40.50.2300">
    <property type="match status" value="2"/>
</dbReference>
<dbReference type="SUPFAM" id="SSF53822">
    <property type="entry name" value="Periplasmic binding protein-like I"/>
    <property type="match status" value="1"/>
</dbReference>
<organism evidence="5 6">
    <name type="scientific">Streptomyces regalis</name>
    <dbReference type="NCBI Taxonomy" id="68262"/>
    <lineage>
        <taxon>Bacteria</taxon>
        <taxon>Bacillati</taxon>
        <taxon>Actinomycetota</taxon>
        <taxon>Actinomycetes</taxon>
        <taxon>Kitasatosporales</taxon>
        <taxon>Streptomycetaceae</taxon>
        <taxon>Streptomyces</taxon>
    </lineage>
</organism>
<evidence type="ECO:0000259" key="4">
    <source>
        <dbReference type="Pfam" id="PF13407"/>
    </source>
</evidence>
<keyword evidence="2 3" id="KW-0732">Signal</keyword>
<comment type="caution">
    <text evidence="5">The sequence shown here is derived from an EMBL/GenBank/DDBJ whole genome shotgun (WGS) entry which is preliminary data.</text>
</comment>
<dbReference type="GO" id="GO:0030288">
    <property type="term" value="C:outer membrane-bounded periplasmic space"/>
    <property type="evidence" value="ECO:0007669"/>
    <property type="project" value="TreeGrafter"/>
</dbReference>